<dbReference type="AlphaFoldDB" id="A0A517P0G6"/>
<dbReference type="GO" id="GO:0015141">
    <property type="term" value="F:succinate transmembrane transporter activity"/>
    <property type="evidence" value="ECO:0007669"/>
    <property type="project" value="UniProtKB-ARBA"/>
</dbReference>
<organism evidence="11 12">
    <name type="scientific">Stieleria marina</name>
    <dbReference type="NCBI Taxonomy" id="1930275"/>
    <lineage>
        <taxon>Bacteria</taxon>
        <taxon>Pseudomonadati</taxon>
        <taxon>Planctomycetota</taxon>
        <taxon>Planctomycetia</taxon>
        <taxon>Pirellulales</taxon>
        <taxon>Pirellulaceae</taxon>
        <taxon>Stieleria</taxon>
    </lineage>
</organism>
<keyword evidence="12" id="KW-1185">Reference proteome</keyword>
<dbReference type="GO" id="GO:0005886">
    <property type="term" value="C:plasma membrane"/>
    <property type="evidence" value="ECO:0007669"/>
    <property type="project" value="UniProtKB-SubCell"/>
</dbReference>
<evidence type="ECO:0000256" key="9">
    <source>
        <dbReference type="SAM" id="Phobius"/>
    </source>
</evidence>
<sequence>MPKNGNPDSGSANPFQPSSPPDASGQEPVPPAASHFWRTFALLVGPLFAATVGLALYFAGHSADVAWTAGVICLCAVWWIFEPIPIPATSLIPLAVFPVAGVLDSKQVGSAYGDKLVLLMMGGFMISTAMQRSGAHRRLALNMVTLFGGRGGGRRLVFGFMAASAFLSMWISNTATALMLLPIVAAVVEKSTDRRLHVCLLLGIAYAASIGGTATPIGTPPNLLFFDNYVKAGGEEPTFAQWMKWTLPIVLTMLPLTAWWLTRDLKKQSDLQLPEVGKWRTEEIRALVVFAVTALLWVTRKEPFGGWSEWLGIPGANDASVGLLAVVAMHLIPNGKGEMLMTWESASKIPWGVLILYGGGIAIALAFRESGLSETIASSLTGLSAVPVIVMIAGICLAVTFLTEVTSNTATATLLLPILGATALAADMDPKLIMIPATISCSFAFMLPVATPTNAIVFSSDKITIKEMAREGFALNLIGAVVVTLLCYWLLS</sequence>
<dbReference type="GO" id="GO:0015105">
    <property type="term" value="F:arsenite transmembrane transporter activity"/>
    <property type="evidence" value="ECO:0007669"/>
    <property type="project" value="InterPro"/>
</dbReference>
<feature type="transmembrane region" description="Helical" evidence="9">
    <location>
        <begin position="116"/>
        <end position="135"/>
    </location>
</feature>
<keyword evidence="6 9" id="KW-1133">Transmembrane helix</keyword>
<dbReference type="EMBL" id="CP036526">
    <property type="protein sequence ID" value="QDT12861.1"/>
    <property type="molecule type" value="Genomic_DNA"/>
</dbReference>
<feature type="transmembrane region" description="Helical" evidence="9">
    <location>
        <begin position="87"/>
        <end position="104"/>
    </location>
</feature>
<dbReference type="InterPro" id="IPR000802">
    <property type="entry name" value="Arsenical_pump_ArsB"/>
</dbReference>
<dbReference type="OrthoDB" id="9766267at2"/>
<comment type="similarity">
    <text evidence="2">Belongs to the CitM (TC 2.A.11) transporter family.</text>
</comment>
<feature type="region of interest" description="Disordered" evidence="8">
    <location>
        <begin position="1"/>
        <end position="30"/>
    </location>
</feature>
<dbReference type="InterPro" id="IPR031312">
    <property type="entry name" value="Na/sul_symport_CS"/>
</dbReference>
<feature type="transmembrane region" description="Helical" evidence="9">
    <location>
        <begin position="239"/>
        <end position="262"/>
    </location>
</feature>
<keyword evidence="3" id="KW-0813">Transport</keyword>
<evidence type="ECO:0000256" key="8">
    <source>
        <dbReference type="SAM" id="MobiDB-lite"/>
    </source>
</evidence>
<evidence type="ECO:0000256" key="2">
    <source>
        <dbReference type="ARBA" id="ARBA00009843"/>
    </source>
</evidence>
<dbReference type="PRINTS" id="PR00758">
    <property type="entry name" value="ARSENICPUMP"/>
</dbReference>
<dbReference type="Pfam" id="PF03600">
    <property type="entry name" value="CitMHS"/>
    <property type="match status" value="1"/>
</dbReference>
<evidence type="ECO:0000256" key="6">
    <source>
        <dbReference type="ARBA" id="ARBA00022989"/>
    </source>
</evidence>
<dbReference type="PANTHER" id="PTHR10283:SF82">
    <property type="entry name" value="SOLUTE CARRIER FAMILY 13 MEMBER 2"/>
    <property type="match status" value="1"/>
</dbReference>
<feature type="transmembrane region" description="Helical" evidence="9">
    <location>
        <begin position="472"/>
        <end position="491"/>
    </location>
</feature>
<feature type="transmembrane region" description="Helical" evidence="9">
    <location>
        <begin position="65"/>
        <end position="81"/>
    </location>
</feature>
<evidence type="ECO:0000313" key="12">
    <source>
        <dbReference type="Proteomes" id="UP000319817"/>
    </source>
</evidence>
<proteinExistence type="inferred from homology"/>
<feature type="transmembrane region" description="Helical" evidence="9">
    <location>
        <begin position="432"/>
        <end position="451"/>
    </location>
</feature>
<accession>A0A517P0G6</accession>
<feature type="transmembrane region" description="Helical" evidence="9">
    <location>
        <begin position="200"/>
        <end position="219"/>
    </location>
</feature>
<evidence type="ECO:0000256" key="7">
    <source>
        <dbReference type="ARBA" id="ARBA00023136"/>
    </source>
</evidence>
<feature type="transmembrane region" description="Helical" evidence="9">
    <location>
        <begin position="155"/>
        <end position="188"/>
    </location>
</feature>
<evidence type="ECO:0000313" key="11">
    <source>
        <dbReference type="EMBL" id="QDT12861.1"/>
    </source>
</evidence>
<dbReference type="CDD" id="cd01115">
    <property type="entry name" value="SLC13_permease"/>
    <property type="match status" value="1"/>
</dbReference>
<dbReference type="InterPro" id="IPR001898">
    <property type="entry name" value="SLC13A/DASS"/>
</dbReference>
<dbReference type="InterPro" id="IPR004680">
    <property type="entry name" value="Cit_transptr-like_dom"/>
</dbReference>
<name>A0A517P0G6_9BACT</name>
<keyword evidence="4" id="KW-1003">Cell membrane</keyword>
<comment type="subcellular location">
    <subcellularLocation>
        <location evidence="1">Cell membrane</location>
        <topology evidence="1">Multi-pass membrane protein</topology>
    </subcellularLocation>
</comment>
<reference evidence="11 12" key="1">
    <citation type="submission" date="2019-02" db="EMBL/GenBank/DDBJ databases">
        <title>Deep-cultivation of Planctomycetes and their phenomic and genomic characterization uncovers novel biology.</title>
        <authorList>
            <person name="Wiegand S."/>
            <person name="Jogler M."/>
            <person name="Boedeker C."/>
            <person name="Pinto D."/>
            <person name="Vollmers J."/>
            <person name="Rivas-Marin E."/>
            <person name="Kohn T."/>
            <person name="Peeters S.H."/>
            <person name="Heuer A."/>
            <person name="Rast P."/>
            <person name="Oberbeckmann S."/>
            <person name="Bunk B."/>
            <person name="Jeske O."/>
            <person name="Meyerdierks A."/>
            <person name="Storesund J.E."/>
            <person name="Kallscheuer N."/>
            <person name="Luecker S."/>
            <person name="Lage O.M."/>
            <person name="Pohl T."/>
            <person name="Merkel B.J."/>
            <person name="Hornburger P."/>
            <person name="Mueller R.-W."/>
            <person name="Bruemmer F."/>
            <person name="Labrenz M."/>
            <person name="Spormann A.M."/>
            <person name="Op den Camp H."/>
            <person name="Overmann J."/>
            <person name="Amann R."/>
            <person name="Jetten M.S.M."/>
            <person name="Mascher T."/>
            <person name="Medema M.H."/>
            <person name="Devos D.P."/>
            <person name="Kaster A.-K."/>
            <person name="Ovreas L."/>
            <person name="Rohde M."/>
            <person name="Galperin M.Y."/>
            <person name="Jogler C."/>
        </authorList>
    </citation>
    <scope>NUCLEOTIDE SEQUENCE [LARGE SCALE GENOMIC DNA]</scope>
    <source>
        <strain evidence="11 12">K23_9</strain>
    </source>
</reference>
<evidence type="ECO:0000256" key="3">
    <source>
        <dbReference type="ARBA" id="ARBA00022448"/>
    </source>
</evidence>
<dbReference type="PROSITE" id="PS01271">
    <property type="entry name" value="NA_SULFATE"/>
    <property type="match status" value="1"/>
</dbReference>
<dbReference type="Proteomes" id="UP000319817">
    <property type="component" value="Chromosome"/>
</dbReference>
<dbReference type="PANTHER" id="PTHR10283">
    <property type="entry name" value="SOLUTE CARRIER FAMILY 13 MEMBER"/>
    <property type="match status" value="1"/>
</dbReference>
<dbReference type="RefSeq" id="WP_145420692.1">
    <property type="nucleotide sequence ID" value="NZ_CP036526.1"/>
</dbReference>
<protein>
    <submittedName>
        <fullName evidence="11">Sodium-dependent dicarboxylate transporter SdcS</fullName>
    </submittedName>
</protein>
<keyword evidence="7 9" id="KW-0472">Membrane</keyword>
<evidence type="ECO:0000256" key="5">
    <source>
        <dbReference type="ARBA" id="ARBA00022692"/>
    </source>
</evidence>
<feature type="transmembrane region" description="Helical" evidence="9">
    <location>
        <begin position="409"/>
        <end position="426"/>
    </location>
</feature>
<evidence type="ECO:0000256" key="1">
    <source>
        <dbReference type="ARBA" id="ARBA00004651"/>
    </source>
</evidence>
<feature type="transmembrane region" description="Helical" evidence="9">
    <location>
        <begin position="379"/>
        <end position="402"/>
    </location>
</feature>
<feature type="transmembrane region" description="Helical" evidence="9">
    <location>
        <begin position="349"/>
        <end position="367"/>
    </location>
</feature>
<gene>
    <name evidence="11" type="primary">sdcS</name>
    <name evidence="11" type="ORF">K239x_48730</name>
</gene>
<keyword evidence="5 9" id="KW-0812">Transmembrane</keyword>
<feature type="domain" description="Citrate transporter-like" evidence="10">
    <location>
        <begin position="77"/>
        <end position="427"/>
    </location>
</feature>
<evidence type="ECO:0000259" key="10">
    <source>
        <dbReference type="Pfam" id="PF03600"/>
    </source>
</evidence>
<feature type="compositionally biased region" description="Polar residues" evidence="8">
    <location>
        <begin position="1"/>
        <end position="16"/>
    </location>
</feature>
<evidence type="ECO:0000256" key="4">
    <source>
        <dbReference type="ARBA" id="ARBA00022475"/>
    </source>
</evidence>
<dbReference type="NCBIfam" id="TIGR00785">
    <property type="entry name" value="dass"/>
    <property type="match status" value="1"/>
</dbReference>
<feature type="transmembrane region" description="Helical" evidence="9">
    <location>
        <begin position="36"/>
        <end position="58"/>
    </location>
</feature>